<feature type="domain" description="Peptidase S11 D-Ala-D-Ala carboxypeptidase A C-terminal" evidence="17">
    <location>
        <begin position="271"/>
        <end position="361"/>
    </location>
</feature>
<dbReference type="InterPro" id="IPR012907">
    <property type="entry name" value="Peptidase_S11_C"/>
</dbReference>
<dbReference type="PANTHER" id="PTHR21581:SF6">
    <property type="entry name" value="TRAFFICKING PROTEIN PARTICLE COMPLEX SUBUNIT 12"/>
    <property type="match status" value="1"/>
</dbReference>
<dbReference type="InterPro" id="IPR018044">
    <property type="entry name" value="Peptidase_S11"/>
</dbReference>
<evidence type="ECO:0000256" key="8">
    <source>
        <dbReference type="ARBA" id="ARBA00022801"/>
    </source>
</evidence>
<evidence type="ECO:0000256" key="12">
    <source>
        <dbReference type="ARBA" id="ARBA00034000"/>
    </source>
</evidence>
<comment type="caution">
    <text evidence="18">The sequence shown here is derived from an EMBL/GenBank/DDBJ whole genome shotgun (WGS) entry which is preliminary data.</text>
</comment>
<evidence type="ECO:0000256" key="7">
    <source>
        <dbReference type="ARBA" id="ARBA00022729"/>
    </source>
</evidence>
<evidence type="ECO:0000256" key="4">
    <source>
        <dbReference type="ARBA" id="ARBA00012448"/>
    </source>
</evidence>
<evidence type="ECO:0000256" key="10">
    <source>
        <dbReference type="ARBA" id="ARBA00022984"/>
    </source>
</evidence>
<comment type="similarity">
    <text evidence="3 15">Belongs to the peptidase S11 family.</text>
</comment>
<keyword evidence="7 16" id="KW-0732">Signal</keyword>
<keyword evidence="8" id="KW-0378">Hydrolase</keyword>
<dbReference type="PRINTS" id="PR00725">
    <property type="entry name" value="DADACBPTASE1"/>
</dbReference>
<evidence type="ECO:0000256" key="14">
    <source>
        <dbReference type="PIRSR" id="PIRSR618044-2"/>
    </source>
</evidence>
<feature type="active site" description="Acyl-ester intermediate" evidence="13">
    <location>
        <position position="59"/>
    </location>
</feature>
<keyword evidence="10" id="KW-0573">Peptidoglycan synthesis</keyword>
<feature type="active site" description="Proton acceptor" evidence="13">
    <location>
        <position position="62"/>
    </location>
</feature>
<gene>
    <name evidence="18" type="ORF">IPH26_05100</name>
</gene>
<dbReference type="Gene3D" id="3.40.710.10">
    <property type="entry name" value="DD-peptidase/beta-lactamase superfamily"/>
    <property type="match status" value="1"/>
</dbReference>
<dbReference type="Gene3D" id="2.60.410.10">
    <property type="entry name" value="D-Ala-D-Ala carboxypeptidase, C-terminal domain"/>
    <property type="match status" value="1"/>
</dbReference>
<proteinExistence type="inferred from homology"/>
<evidence type="ECO:0000256" key="9">
    <source>
        <dbReference type="ARBA" id="ARBA00022960"/>
    </source>
</evidence>
<dbReference type="PANTHER" id="PTHR21581">
    <property type="entry name" value="D-ALANYL-D-ALANINE CARBOXYPEPTIDASE"/>
    <property type="match status" value="1"/>
</dbReference>
<evidence type="ECO:0000256" key="3">
    <source>
        <dbReference type="ARBA" id="ARBA00007164"/>
    </source>
</evidence>
<organism evidence="18 19">
    <name type="scientific">Candidatus Methylophosphatis roskildensis</name>
    <dbReference type="NCBI Taxonomy" id="2899263"/>
    <lineage>
        <taxon>Bacteria</taxon>
        <taxon>Pseudomonadati</taxon>
        <taxon>Pseudomonadota</taxon>
        <taxon>Betaproteobacteria</taxon>
        <taxon>Nitrosomonadales</taxon>
        <taxon>Sterolibacteriaceae</taxon>
        <taxon>Candidatus Methylophosphatis</taxon>
    </lineage>
</organism>
<evidence type="ECO:0000256" key="2">
    <source>
        <dbReference type="ARBA" id="ARBA00004752"/>
    </source>
</evidence>
<dbReference type="GO" id="GO:0008360">
    <property type="term" value="P:regulation of cell shape"/>
    <property type="evidence" value="ECO:0007669"/>
    <property type="project" value="UniProtKB-KW"/>
</dbReference>
<feature type="signal peptide" evidence="16">
    <location>
        <begin position="1"/>
        <end position="23"/>
    </location>
</feature>
<sequence length="377" mass="41428">MRLFALLLSLCIGVFASSVFAQAAPQTPGVAAKAWLLLDASSNQILASEKPDERIEPASLTKLMTAYLSFSALRQKTLQLTQSVPVSTRAWKQEGSRMFIEPNKPVTVDELIHGMIIQSGNDACVALAEAIAGSEEVFAQMMNREAHRLGMKNTHYTNSTGLTDPGHYTTARDLSILVAALIRDFPEYYPIYSQKEYKYNNITQPNRNRLLWMDPSVDGVKTGHTEAAGWCLIASGKRGPRRLISVVLGTTSDNVRAQESQKLLNFGFLAYDAVTVYQKNQTVNELRVWKGEKNTVRAGFLEDFVVTLPKGQADKVKAQFISQQPLMAPVQLGAPIGTLKLTVDDKPLGDYPAVAIEAVPAAGIVGRAIDTVRLWFQ</sequence>
<dbReference type="GO" id="GO:0009252">
    <property type="term" value="P:peptidoglycan biosynthetic process"/>
    <property type="evidence" value="ECO:0007669"/>
    <property type="project" value="UniProtKB-KW"/>
</dbReference>
<comment type="catalytic activity">
    <reaction evidence="12">
        <text>Preferential cleavage: (Ac)2-L-Lys-D-Ala-|-D-Ala. Also transpeptidation of peptidyl-alanyl moieties that are N-acyl substituents of D-alanine.</text>
        <dbReference type="EC" id="3.4.16.4"/>
    </reaction>
</comment>
<reference evidence="18" key="1">
    <citation type="submission" date="2020-10" db="EMBL/GenBank/DDBJ databases">
        <title>Connecting structure to function with the recovery of over 1000 high-quality activated sludge metagenome-assembled genomes encoding full-length rRNA genes using long-read sequencing.</title>
        <authorList>
            <person name="Singleton C.M."/>
            <person name="Petriglieri F."/>
            <person name="Kristensen J.M."/>
            <person name="Kirkegaard R.H."/>
            <person name="Michaelsen T.Y."/>
            <person name="Andersen M.H."/>
            <person name="Karst S.M."/>
            <person name="Dueholm M.S."/>
            <person name="Nielsen P.H."/>
            <person name="Albertsen M."/>
        </authorList>
    </citation>
    <scope>NUCLEOTIDE SEQUENCE</scope>
    <source>
        <strain evidence="18">Bjer_18-Q3-R1-45_BAT3C.347</strain>
    </source>
</reference>
<evidence type="ECO:0000256" key="16">
    <source>
        <dbReference type="SAM" id="SignalP"/>
    </source>
</evidence>
<dbReference type="Pfam" id="PF00768">
    <property type="entry name" value="Peptidase_S11"/>
    <property type="match status" value="1"/>
</dbReference>
<dbReference type="SUPFAM" id="SSF69189">
    <property type="entry name" value="Penicillin-binding protein associated domain"/>
    <property type="match status" value="1"/>
</dbReference>
<dbReference type="EC" id="3.4.16.4" evidence="4"/>
<dbReference type="InterPro" id="IPR037167">
    <property type="entry name" value="Peptidase_S11_C_sf"/>
</dbReference>
<dbReference type="GO" id="GO:0071555">
    <property type="term" value="P:cell wall organization"/>
    <property type="evidence" value="ECO:0007669"/>
    <property type="project" value="UniProtKB-KW"/>
</dbReference>
<feature type="active site" evidence="13">
    <location>
        <position position="119"/>
    </location>
</feature>
<dbReference type="InterPro" id="IPR015956">
    <property type="entry name" value="Peniciliin-bd_prot_C_sf"/>
</dbReference>
<dbReference type="SUPFAM" id="SSF56601">
    <property type="entry name" value="beta-lactamase/transpeptidase-like"/>
    <property type="match status" value="1"/>
</dbReference>
<accession>A0A9D7DWW3</accession>
<evidence type="ECO:0000313" key="19">
    <source>
        <dbReference type="Proteomes" id="UP000807785"/>
    </source>
</evidence>
<name>A0A9D7DWW3_9PROT</name>
<dbReference type="SMART" id="SM00936">
    <property type="entry name" value="PBP5_C"/>
    <property type="match status" value="1"/>
</dbReference>
<keyword evidence="6" id="KW-0645">Protease</keyword>
<keyword evidence="5 18" id="KW-0121">Carboxypeptidase</keyword>
<evidence type="ECO:0000259" key="17">
    <source>
        <dbReference type="SMART" id="SM00936"/>
    </source>
</evidence>
<evidence type="ECO:0000256" key="1">
    <source>
        <dbReference type="ARBA" id="ARBA00003217"/>
    </source>
</evidence>
<dbReference type="EMBL" id="JADJEV010000002">
    <property type="protein sequence ID" value="MBK6972345.1"/>
    <property type="molecule type" value="Genomic_DNA"/>
</dbReference>
<evidence type="ECO:0000256" key="5">
    <source>
        <dbReference type="ARBA" id="ARBA00022645"/>
    </source>
</evidence>
<evidence type="ECO:0000313" key="18">
    <source>
        <dbReference type="EMBL" id="MBK6972345.1"/>
    </source>
</evidence>
<feature type="chain" id="PRO_5039703013" description="serine-type D-Ala-D-Ala carboxypeptidase" evidence="16">
    <location>
        <begin position="24"/>
        <end position="377"/>
    </location>
</feature>
<evidence type="ECO:0000256" key="13">
    <source>
        <dbReference type="PIRSR" id="PIRSR618044-1"/>
    </source>
</evidence>
<evidence type="ECO:0000256" key="15">
    <source>
        <dbReference type="RuleBase" id="RU004016"/>
    </source>
</evidence>
<dbReference type="GO" id="GO:0006508">
    <property type="term" value="P:proteolysis"/>
    <property type="evidence" value="ECO:0007669"/>
    <property type="project" value="UniProtKB-KW"/>
</dbReference>
<dbReference type="InterPro" id="IPR001967">
    <property type="entry name" value="Peptidase_S11_N"/>
</dbReference>
<dbReference type="GO" id="GO:0009002">
    <property type="term" value="F:serine-type D-Ala-D-Ala carboxypeptidase activity"/>
    <property type="evidence" value="ECO:0007669"/>
    <property type="project" value="UniProtKB-EC"/>
</dbReference>
<dbReference type="Proteomes" id="UP000807785">
    <property type="component" value="Unassembled WGS sequence"/>
</dbReference>
<feature type="binding site" evidence="14">
    <location>
        <position position="221"/>
    </location>
    <ligand>
        <name>substrate</name>
    </ligand>
</feature>
<evidence type="ECO:0000256" key="11">
    <source>
        <dbReference type="ARBA" id="ARBA00023316"/>
    </source>
</evidence>
<keyword evidence="11" id="KW-0961">Cell wall biogenesis/degradation</keyword>
<comment type="pathway">
    <text evidence="2">Cell wall biogenesis; peptidoglycan biosynthesis.</text>
</comment>
<keyword evidence="9" id="KW-0133">Cell shape</keyword>
<comment type="function">
    <text evidence="1">Removes C-terminal D-alanyl residues from sugar-peptide cell wall precursors.</text>
</comment>
<dbReference type="AlphaFoldDB" id="A0A9D7DWW3"/>
<evidence type="ECO:0000256" key="6">
    <source>
        <dbReference type="ARBA" id="ARBA00022670"/>
    </source>
</evidence>
<dbReference type="Pfam" id="PF07943">
    <property type="entry name" value="PBP5_C"/>
    <property type="match status" value="1"/>
</dbReference>
<dbReference type="InterPro" id="IPR012338">
    <property type="entry name" value="Beta-lactam/transpept-like"/>
</dbReference>
<protein>
    <recommendedName>
        <fullName evidence="4">serine-type D-Ala-D-Ala carboxypeptidase</fullName>
        <ecNumber evidence="4">3.4.16.4</ecNumber>
    </recommendedName>
</protein>